<dbReference type="PANTHER" id="PTHR35891">
    <property type="entry name" value="THIOL:DISULFIDE INTERCHANGE PROTEIN DSBA"/>
    <property type="match status" value="1"/>
</dbReference>
<protein>
    <recommendedName>
        <fullName evidence="3">Thiol:disulfide interchange protein DsbA</fullName>
    </recommendedName>
</protein>
<keyword evidence="7" id="KW-0676">Redox-active center</keyword>
<keyword evidence="6" id="KW-1015">Disulfide bond</keyword>
<dbReference type="InterPro" id="IPR001853">
    <property type="entry name" value="DSBA-like_thioredoxin_dom"/>
</dbReference>
<dbReference type="SUPFAM" id="SSF52833">
    <property type="entry name" value="Thioredoxin-like"/>
    <property type="match status" value="1"/>
</dbReference>
<evidence type="ECO:0000256" key="7">
    <source>
        <dbReference type="ARBA" id="ARBA00023284"/>
    </source>
</evidence>
<dbReference type="EMBL" id="AVCK01000003">
    <property type="protein sequence ID" value="KFN48148.1"/>
    <property type="molecule type" value="Genomic_DNA"/>
</dbReference>
<dbReference type="OrthoDB" id="9784896at2"/>
<dbReference type="AlphaFoldDB" id="A0A091B664"/>
<dbReference type="Proteomes" id="UP000029393">
    <property type="component" value="Unassembled WGS sequence"/>
</dbReference>
<dbReference type="GO" id="GO:0042597">
    <property type="term" value="C:periplasmic space"/>
    <property type="evidence" value="ECO:0007669"/>
    <property type="project" value="UniProtKB-SubCell"/>
</dbReference>
<evidence type="ECO:0000256" key="3">
    <source>
        <dbReference type="ARBA" id="ARBA00013831"/>
    </source>
</evidence>
<keyword evidence="5" id="KW-0574">Periplasm</keyword>
<evidence type="ECO:0000256" key="8">
    <source>
        <dbReference type="SAM" id="MobiDB-lite"/>
    </source>
</evidence>
<dbReference type="STRING" id="1384056.N787_06820"/>
<evidence type="ECO:0000256" key="4">
    <source>
        <dbReference type="ARBA" id="ARBA00022729"/>
    </source>
</evidence>
<evidence type="ECO:0000313" key="12">
    <source>
        <dbReference type="Proteomes" id="UP000029393"/>
    </source>
</evidence>
<comment type="caution">
    <text evidence="11">The sequence shown here is derived from an EMBL/GenBank/DDBJ whole genome shotgun (WGS) entry which is preliminary data.</text>
</comment>
<dbReference type="PANTHER" id="PTHR35891:SF2">
    <property type="entry name" value="THIOL:DISULFIDE INTERCHANGE PROTEIN DSBA"/>
    <property type="match status" value="1"/>
</dbReference>
<evidence type="ECO:0000313" key="11">
    <source>
        <dbReference type="EMBL" id="KFN48148.1"/>
    </source>
</evidence>
<keyword evidence="12" id="KW-1185">Reference proteome</keyword>
<dbReference type="InterPro" id="IPR036249">
    <property type="entry name" value="Thioredoxin-like_sf"/>
</dbReference>
<keyword evidence="4 9" id="KW-0732">Signal</keyword>
<dbReference type="InterPro" id="IPR023205">
    <property type="entry name" value="DsbA/DsbL"/>
</dbReference>
<dbReference type="RefSeq" id="WP_034210144.1">
    <property type="nucleotide sequence ID" value="NZ_AVCK01000003.1"/>
</dbReference>
<dbReference type="CDD" id="cd03019">
    <property type="entry name" value="DsbA_DsbA"/>
    <property type="match status" value="1"/>
</dbReference>
<feature type="domain" description="Thioredoxin" evidence="10">
    <location>
        <begin position="75"/>
        <end position="276"/>
    </location>
</feature>
<reference evidence="11 12" key="1">
    <citation type="submission" date="2013-09" db="EMBL/GenBank/DDBJ databases">
        <title>Genome sequencing of Arenimonas metalli.</title>
        <authorList>
            <person name="Chen F."/>
            <person name="Wang G."/>
        </authorList>
    </citation>
    <scope>NUCLEOTIDE SEQUENCE [LARGE SCALE GENOMIC DNA]</scope>
    <source>
        <strain evidence="11 12">CF5-1</strain>
    </source>
</reference>
<organism evidence="11 12">
    <name type="scientific">Arenimonas metalli CF5-1</name>
    <dbReference type="NCBI Taxonomy" id="1384056"/>
    <lineage>
        <taxon>Bacteria</taxon>
        <taxon>Pseudomonadati</taxon>
        <taxon>Pseudomonadota</taxon>
        <taxon>Gammaproteobacteria</taxon>
        <taxon>Lysobacterales</taxon>
        <taxon>Lysobacteraceae</taxon>
        <taxon>Arenimonas</taxon>
    </lineage>
</organism>
<dbReference type="InterPro" id="IPR050824">
    <property type="entry name" value="Thiol_disulfide_DsbA"/>
</dbReference>
<evidence type="ECO:0000256" key="5">
    <source>
        <dbReference type="ARBA" id="ARBA00022764"/>
    </source>
</evidence>
<evidence type="ECO:0000256" key="6">
    <source>
        <dbReference type="ARBA" id="ARBA00023157"/>
    </source>
</evidence>
<comment type="subcellular location">
    <subcellularLocation>
        <location evidence="1">Periplasm</location>
    </subcellularLocation>
</comment>
<dbReference type="Gene3D" id="3.40.30.10">
    <property type="entry name" value="Glutaredoxin"/>
    <property type="match status" value="1"/>
</dbReference>
<dbReference type="Pfam" id="PF01323">
    <property type="entry name" value="DSBA"/>
    <property type="match status" value="1"/>
</dbReference>
<proteinExistence type="inferred from homology"/>
<evidence type="ECO:0000259" key="10">
    <source>
        <dbReference type="PROSITE" id="PS51352"/>
    </source>
</evidence>
<dbReference type="PATRIC" id="fig|1384056.3.peg.239"/>
<dbReference type="PROSITE" id="PS51257">
    <property type="entry name" value="PROKAR_LIPOPROTEIN"/>
    <property type="match status" value="1"/>
</dbReference>
<dbReference type="InterPro" id="IPR013766">
    <property type="entry name" value="Thioredoxin_domain"/>
</dbReference>
<comment type="similarity">
    <text evidence="2">Belongs to the thioredoxin family. DsbA subfamily.</text>
</comment>
<feature type="chain" id="PRO_5001869507" description="Thiol:disulfide interchange protein DsbA" evidence="9">
    <location>
        <begin position="20"/>
        <end position="285"/>
    </location>
</feature>
<dbReference type="PROSITE" id="PS51352">
    <property type="entry name" value="THIOREDOXIN_2"/>
    <property type="match status" value="1"/>
</dbReference>
<evidence type="ECO:0000256" key="9">
    <source>
        <dbReference type="SAM" id="SignalP"/>
    </source>
</evidence>
<dbReference type="GO" id="GO:0016491">
    <property type="term" value="F:oxidoreductase activity"/>
    <property type="evidence" value="ECO:0007669"/>
    <property type="project" value="InterPro"/>
</dbReference>
<feature type="region of interest" description="Disordered" evidence="8">
    <location>
        <begin position="21"/>
        <end position="79"/>
    </location>
</feature>
<dbReference type="eggNOG" id="COG1651">
    <property type="taxonomic scope" value="Bacteria"/>
</dbReference>
<sequence length="285" mass="29558">MKRLLSFLLVLALAACSQAPSEPAAPATPAEPAAPTAEPAAAPAAEAAAPTDAAPAAPAEGENAEAPAADAAAAAEAGTDAPVAELPAMPDPAKAPREGTDYVVLAEPQPTYTTGPGIEVAEVFAYTCIHCANLQPTLDAWKPNLASDVRFVYVPAAFGGPGDNFARGFFAAEAMGILEKTHNATFDAFFVQRKFQTASPEEVADHYASLGADRDTFLSTMQSFAVTAKLNRARQFALRTGVQATPTVIIAGKYSASMTGDRGPAGLVETIDWLVQKERAEAARR</sequence>
<feature type="signal peptide" evidence="9">
    <location>
        <begin position="1"/>
        <end position="19"/>
    </location>
</feature>
<gene>
    <name evidence="11" type="ORF">N787_06820</name>
</gene>
<evidence type="ECO:0000256" key="1">
    <source>
        <dbReference type="ARBA" id="ARBA00004418"/>
    </source>
</evidence>
<accession>A0A091B664</accession>
<evidence type="ECO:0000256" key="2">
    <source>
        <dbReference type="ARBA" id="ARBA00005791"/>
    </source>
</evidence>
<name>A0A091B664_9GAMM</name>